<gene>
    <name evidence="2" type="ORF">EJN90_06555</name>
</gene>
<proteinExistence type="predicted"/>
<feature type="transmembrane region" description="Helical" evidence="1">
    <location>
        <begin position="66"/>
        <end position="87"/>
    </location>
</feature>
<dbReference type="AlphaFoldDB" id="A0A3Q9BKA7"/>
<dbReference type="Proteomes" id="UP000273326">
    <property type="component" value="Chromosome"/>
</dbReference>
<sequence length="89" mass="10766">MFTEQFELLPKKYHNSYLFGFCFPLTIVFSLMIWFDYYNIYALFVVGILFLMGEFYFIHQAKSNKFVWILEDIVFFLLIIGFVAFIIKT</sequence>
<keyword evidence="1" id="KW-1133">Transmembrane helix</keyword>
<reference evidence="3" key="1">
    <citation type="submission" date="2018-12" db="EMBL/GenBank/DDBJ databases">
        <title>Complete genome sequencing of Jeotgalibaca sp. H21T32.</title>
        <authorList>
            <person name="Bae J.-W."/>
            <person name="Lee S.-Y."/>
        </authorList>
    </citation>
    <scope>NUCLEOTIDE SEQUENCE [LARGE SCALE GENOMIC DNA]</scope>
    <source>
        <strain evidence="3">H21T32</strain>
    </source>
</reference>
<organism evidence="2 3">
    <name type="scientific">Jeotgalibaca ciconiae</name>
    <dbReference type="NCBI Taxonomy" id="2496265"/>
    <lineage>
        <taxon>Bacteria</taxon>
        <taxon>Bacillati</taxon>
        <taxon>Bacillota</taxon>
        <taxon>Bacilli</taxon>
        <taxon>Lactobacillales</taxon>
        <taxon>Carnobacteriaceae</taxon>
        <taxon>Jeotgalibaca</taxon>
    </lineage>
</organism>
<dbReference type="EMBL" id="CP034465">
    <property type="protein sequence ID" value="AZP04329.1"/>
    <property type="molecule type" value="Genomic_DNA"/>
</dbReference>
<dbReference type="RefSeq" id="WP_126109635.1">
    <property type="nucleotide sequence ID" value="NZ_CP034465.1"/>
</dbReference>
<evidence type="ECO:0000313" key="2">
    <source>
        <dbReference type="EMBL" id="AZP04329.1"/>
    </source>
</evidence>
<feature type="transmembrane region" description="Helical" evidence="1">
    <location>
        <begin position="16"/>
        <end position="34"/>
    </location>
</feature>
<evidence type="ECO:0000313" key="3">
    <source>
        <dbReference type="Proteomes" id="UP000273326"/>
    </source>
</evidence>
<protein>
    <submittedName>
        <fullName evidence="2">Uncharacterized protein</fullName>
    </submittedName>
</protein>
<feature type="transmembrane region" description="Helical" evidence="1">
    <location>
        <begin position="40"/>
        <end position="59"/>
    </location>
</feature>
<accession>A0A3Q9BKA7</accession>
<keyword evidence="1" id="KW-0812">Transmembrane</keyword>
<name>A0A3Q9BKA7_9LACT</name>
<evidence type="ECO:0000256" key="1">
    <source>
        <dbReference type="SAM" id="Phobius"/>
    </source>
</evidence>
<dbReference type="KEGG" id="jeh:EJN90_06555"/>
<keyword evidence="1" id="KW-0472">Membrane</keyword>
<keyword evidence="3" id="KW-1185">Reference proteome</keyword>